<dbReference type="EMBL" id="FCON02000090">
    <property type="protein sequence ID" value="SAL80156.1"/>
    <property type="molecule type" value="Genomic_DNA"/>
</dbReference>
<dbReference type="PANTHER" id="PTHR44051">
    <property type="entry name" value="GLUTATHIONE S-TRANSFERASE-RELATED"/>
    <property type="match status" value="1"/>
</dbReference>
<dbReference type="Pfam" id="PF00043">
    <property type="entry name" value="GST_C"/>
    <property type="match status" value="1"/>
</dbReference>
<dbReference type="InterPro" id="IPR036249">
    <property type="entry name" value="Thioredoxin-like_sf"/>
</dbReference>
<evidence type="ECO:0000256" key="1">
    <source>
        <dbReference type="ARBA" id="ARBA00007409"/>
    </source>
</evidence>
<evidence type="ECO:0000313" key="7">
    <source>
        <dbReference type="Proteomes" id="UP000054770"/>
    </source>
</evidence>
<reference evidence="6" key="1">
    <citation type="submission" date="2016-01" db="EMBL/GenBank/DDBJ databases">
        <authorList>
            <person name="Peeters C."/>
        </authorList>
    </citation>
    <scope>NUCLEOTIDE SEQUENCE [LARGE SCALE GENOMIC DNA]</scope>
    <source>
        <strain evidence="6">LMG 22940</strain>
    </source>
</reference>
<dbReference type="InterPro" id="IPR004046">
    <property type="entry name" value="GST_C"/>
</dbReference>
<dbReference type="Gene3D" id="3.40.30.10">
    <property type="entry name" value="Glutaredoxin"/>
    <property type="match status" value="1"/>
</dbReference>
<dbReference type="PROSITE" id="PS50405">
    <property type="entry name" value="GST_CTER"/>
    <property type="match status" value="1"/>
</dbReference>
<dbReference type="SUPFAM" id="SSF52833">
    <property type="entry name" value="Thioredoxin-like"/>
    <property type="match status" value="1"/>
</dbReference>
<dbReference type="SFLD" id="SFLDG00358">
    <property type="entry name" value="Main_(cytGST)"/>
    <property type="match status" value="1"/>
</dbReference>
<evidence type="ECO:0000259" key="5">
    <source>
        <dbReference type="PROSITE" id="PS50405"/>
    </source>
</evidence>
<comment type="caution">
    <text evidence="6">The sequence shown here is derived from an EMBL/GenBank/DDBJ whole genome shotgun (WGS) entry which is preliminary data.</text>
</comment>
<dbReference type="PANTHER" id="PTHR44051:SF19">
    <property type="entry name" value="DISULFIDE-BOND OXIDOREDUCTASE YFCG"/>
    <property type="match status" value="1"/>
</dbReference>
<proteinExistence type="inferred from homology"/>
<dbReference type="FunFam" id="3.40.30.10:FF:000039">
    <property type="entry name" value="Glutathione S-transferase domain"/>
    <property type="match status" value="1"/>
</dbReference>
<comment type="similarity">
    <text evidence="1 3">Belongs to the GST superfamily.</text>
</comment>
<evidence type="ECO:0000256" key="2">
    <source>
        <dbReference type="ARBA" id="ARBA00022679"/>
    </source>
</evidence>
<keyword evidence="2" id="KW-0808">Transferase</keyword>
<name>A0A158KG92_9BURK</name>
<evidence type="ECO:0000256" key="3">
    <source>
        <dbReference type="RuleBase" id="RU003494"/>
    </source>
</evidence>
<accession>A0A158KG92</accession>
<gene>
    <name evidence="6" type="ORF">AWB68_05791</name>
</gene>
<dbReference type="InterPro" id="IPR004045">
    <property type="entry name" value="Glutathione_S-Trfase_N"/>
</dbReference>
<dbReference type="SFLD" id="SFLDS00019">
    <property type="entry name" value="Glutathione_Transferase_(cytos"/>
    <property type="match status" value="1"/>
</dbReference>
<dbReference type="InterPro" id="IPR036282">
    <property type="entry name" value="Glutathione-S-Trfase_C_sf"/>
</dbReference>
<dbReference type="OrthoDB" id="81087at2"/>
<dbReference type="SFLD" id="SFLDG01151">
    <property type="entry name" value="Main.2:_Nu-like"/>
    <property type="match status" value="1"/>
</dbReference>
<dbReference type="RefSeq" id="WP_087647789.1">
    <property type="nucleotide sequence ID" value="NZ_FCON02000090.1"/>
</dbReference>
<dbReference type="GO" id="GO:0016740">
    <property type="term" value="F:transferase activity"/>
    <property type="evidence" value="ECO:0007669"/>
    <property type="project" value="UniProtKB-KW"/>
</dbReference>
<feature type="domain" description="GST N-terminal" evidence="4">
    <location>
        <begin position="1"/>
        <end position="80"/>
    </location>
</feature>
<dbReference type="Pfam" id="PF02798">
    <property type="entry name" value="GST_N"/>
    <property type="match status" value="1"/>
</dbReference>
<dbReference type="SUPFAM" id="SSF47616">
    <property type="entry name" value="GST C-terminal domain-like"/>
    <property type="match status" value="1"/>
</dbReference>
<evidence type="ECO:0000313" key="6">
    <source>
        <dbReference type="EMBL" id="SAL80156.1"/>
    </source>
</evidence>
<keyword evidence="7" id="KW-1185">Reference proteome</keyword>
<dbReference type="Gene3D" id="1.20.1050.10">
    <property type="match status" value="1"/>
</dbReference>
<dbReference type="Proteomes" id="UP000054770">
    <property type="component" value="Unassembled WGS sequence"/>
</dbReference>
<dbReference type="InterPro" id="IPR010987">
    <property type="entry name" value="Glutathione-S-Trfase_C-like"/>
</dbReference>
<evidence type="ECO:0000259" key="4">
    <source>
        <dbReference type="PROSITE" id="PS50404"/>
    </source>
</evidence>
<protein>
    <submittedName>
        <fullName evidence="6">Glutathione S-transferase like protein</fullName>
    </submittedName>
</protein>
<dbReference type="CDD" id="cd03048">
    <property type="entry name" value="GST_N_Ure2p_like"/>
    <property type="match status" value="1"/>
</dbReference>
<feature type="domain" description="GST C-terminal" evidence="5">
    <location>
        <begin position="84"/>
        <end position="211"/>
    </location>
</feature>
<dbReference type="AlphaFoldDB" id="A0A158KG92"/>
<dbReference type="InterPro" id="IPR040079">
    <property type="entry name" value="Glutathione_S-Trfase"/>
</dbReference>
<organism evidence="6 7">
    <name type="scientific">Caballeronia choica</name>
    <dbReference type="NCBI Taxonomy" id="326476"/>
    <lineage>
        <taxon>Bacteria</taxon>
        <taxon>Pseudomonadati</taxon>
        <taxon>Pseudomonadota</taxon>
        <taxon>Betaproteobacteria</taxon>
        <taxon>Burkholderiales</taxon>
        <taxon>Burkholderiaceae</taxon>
        <taxon>Caballeronia</taxon>
    </lineage>
</organism>
<sequence>MIKFYFHPSPNPAKVALMLEETALPYELVPVDTRKGEQHAPAFIAVNPNAKTPALVDGDATVFDSNAILLYLAEKTGRFLPPDTPAMRAQMYSWLMFVASGIGPYSGQAVHFKHFAPAPKDYAVNRYDFEAWRHWNIVDARLAEHRYMLGDEYTIVDMAVWGWARAVPFVLGADAWDKLPHVKRLLDEINARPAAVRAEALRTAHQFKTEMDGDARRAMFPQNARLQE</sequence>
<dbReference type="PROSITE" id="PS50404">
    <property type="entry name" value="GST_NTER"/>
    <property type="match status" value="1"/>
</dbReference>